<dbReference type="Pfam" id="PF08870">
    <property type="entry name" value="DndE"/>
    <property type="match status" value="1"/>
</dbReference>
<organism evidence="1 2">
    <name type="scientific">Flaviaesturariibacter aridisoli</name>
    <dbReference type="NCBI Taxonomy" id="2545761"/>
    <lineage>
        <taxon>Bacteria</taxon>
        <taxon>Pseudomonadati</taxon>
        <taxon>Bacteroidota</taxon>
        <taxon>Chitinophagia</taxon>
        <taxon>Chitinophagales</taxon>
        <taxon>Chitinophagaceae</taxon>
        <taxon>Flaviaestuariibacter</taxon>
    </lineage>
</organism>
<reference evidence="1 2" key="1">
    <citation type="submission" date="2019-03" db="EMBL/GenBank/DDBJ databases">
        <authorList>
            <person name="Kim M.K.M."/>
        </authorList>
    </citation>
    <scope>NUCLEOTIDE SEQUENCE [LARGE SCALE GENOMIC DNA]</scope>
    <source>
        <strain evidence="1 2">17J68-15</strain>
    </source>
</reference>
<evidence type="ECO:0000313" key="2">
    <source>
        <dbReference type="Proteomes" id="UP000295164"/>
    </source>
</evidence>
<dbReference type="PANTHER" id="PTHR30121:SF11">
    <property type="entry name" value="AAA+ ATPASE DOMAIN-CONTAINING PROTEIN"/>
    <property type="match status" value="1"/>
</dbReference>
<dbReference type="Pfam" id="PF12846">
    <property type="entry name" value="AAA_10"/>
    <property type="match status" value="1"/>
</dbReference>
<sequence length="523" mass="59361">MAFKTTKENQVTIRTLTDKFAFKNEAAIARIAINYTLQLDKKFDAKEFEDLDSDGKEYRVETLAGTTVNPTIFKSLFSQHYGRLLSENEFNRLLKLHLNFGLNKIYSDLTDKSRGKFSHIDYLISIIKNGLNFVSDSSTYLGPPTTHSINVTEFQGKVSLNIGRDQKGNNVLLELNNLDHFDSRHIAVAGMIGSGKTQFVLDLLYQFRNQSANALNFIYIDYKGEGHSDRLQKFLSAAACEYVDISAGAFDFNPLSYISMSNERTRNFNIRSFVDAVAAIDANITIKRKNILTSVISKCFDSAKDGLHPTLFDVFEELKAYYEEREMDPDTLFAVVEQLSIDVFKPKVVSGAKKLYNKSLYLNLPSAVSDTLRQLCVFAILNYLNTEFTSSNDVEPDENRIVPIRYVIAIDEAHVYLKNKNASKVLENMLRLIRSKGVVVILLTQGVEDYKQKNFDFSSQIKIPVCLNIRNKDYGLIEHFLGTPKTKSSLEKAIQNLEQGKGLINIKEPLLLEPSQFWRTISK</sequence>
<dbReference type="OrthoDB" id="1356651at2"/>
<dbReference type="SUPFAM" id="SSF52540">
    <property type="entry name" value="P-loop containing nucleoside triphosphate hydrolases"/>
    <property type="match status" value="1"/>
</dbReference>
<dbReference type="PANTHER" id="PTHR30121">
    <property type="entry name" value="UNCHARACTERIZED PROTEIN YJGR-RELATED"/>
    <property type="match status" value="1"/>
</dbReference>
<evidence type="ECO:0000313" key="1">
    <source>
        <dbReference type="EMBL" id="TCZ74062.1"/>
    </source>
</evidence>
<name>A0A4V2WN44_9BACT</name>
<comment type="caution">
    <text evidence="1">The sequence shown here is derived from an EMBL/GenBank/DDBJ whole genome shotgun (WGS) entry which is preliminary data.</text>
</comment>
<dbReference type="AlphaFoldDB" id="A0A4V2WN44"/>
<dbReference type="InterPro" id="IPR027417">
    <property type="entry name" value="P-loop_NTPase"/>
</dbReference>
<dbReference type="InterPro" id="IPR051162">
    <property type="entry name" value="T4SS_component"/>
</dbReference>
<accession>A0A4V2WN44</accession>
<dbReference type="RefSeq" id="WP_131850661.1">
    <property type="nucleotide sequence ID" value="NZ_SKFH01000003.1"/>
</dbReference>
<dbReference type="EMBL" id="SKFH01000003">
    <property type="protein sequence ID" value="TCZ74062.1"/>
    <property type="molecule type" value="Genomic_DNA"/>
</dbReference>
<protein>
    <submittedName>
        <fullName evidence="1">DUF1832 domain-containing protein</fullName>
    </submittedName>
</protein>
<dbReference type="Proteomes" id="UP000295164">
    <property type="component" value="Unassembled WGS sequence"/>
</dbReference>
<proteinExistence type="predicted"/>
<gene>
    <name evidence="1" type="ORF">E0486_03020</name>
</gene>
<dbReference type="Gene3D" id="1.10.1220.160">
    <property type="entry name" value="DNA sulphur modification protein DndE"/>
    <property type="match status" value="1"/>
</dbReference>
<keyword evidence="2" id="KW-1185">Reference proteome</keyword>
<dbReference type="InterPro" id="IPR038472">
    <property type="entry name" value="DndE_sf"/>
</dbReference>
<dbReference type="InterPro" id="IPR014969">
    <property type="entry name" value="DNA_S_DndE"/>
</dbReference>
<dbReference type="Gene3D" id="3.40.50.300">
    <property type="entry name" value="P-loop containing nucleotide triphosphate hydrolases"/>
    <property type="match status" value="2"/>
</dbReference>